<dbReference type="SMART" id="SM00470">
    <property type="entry name" value="ParB"/>
    <property type="match status" value="1"/>
</dbReference>
<proteinExistence type="inferred from homology"/>
<dbReference type="GO" id="GO:0032259">
    <property type="term" value="P:methylation"/>
    <property type="evidence" value="ECO:0007669"/>
    <property type="project" value="UniProtKB-KW"/>
</dbReference>
<dbReference type="PIRSF" id="PIRSF036758">
    <property type="entry name" value="Aden_M_ParB"/>
    <property type="match status" value="1"/>
</dbReference>
<name>A0A940SAR7_9PROT</name>
<dbReference type="SUPFAM" id="SSF53335">
    <property type="entry name" value="S-adenosyl-L-methionine-dependent methyltransferases"/>
    <property type="match status" value="1"/>
</dbReference>
<dbReference type="Pfam" id="PF02195">
    <property type="entry name" value="ParB_N"/>
    <property type="match status" value="1"/>
</dbReference>
<dbReference type="GO" id="GO:0008170">
    <property type="term" value="F:N-methyltransferase activity"/>
    <property type="evidence" value="ECO:0007669"/>
    <property type="project" value="InterPro"/>
</dbReference>
<comment type="caution">
    <text evidence="7">The sequence shown here is derived from an EMBL/GenBank/DDBJ whole genome shotgun (WGS) entry which is preliminary data.</text>
</comment>
<dbReference type="Gene3D" id="3.90.1530.10">
    <property type="entry name" value="Conserved hypothetical protein from pyrococcus furiosus pfu- 392566-001, ParB domain"/>
    <property type="match status" value="1"/>
</dbReference>
<evidence type="ECO:0000256" key="3">
    <source>
        <dbReference type="ARBA" id="ARBA00047942"/>
    </source>
</evidence>
<dbReference type="Proteomes" id="UP000677537">
    <property type="component" value="Unassembled WGS sequence"/>
</dbReference>
<dbReference type="SUPFAM" id="SSF110849">
    <property type="entry name" value="ParB/Sulfiredoxin"/>
    <property type="match status" value="1"/>
</dbReference>
<feature type="region of interest" description="Disordered" evidence="5">
    <location>
        <begin position="321"/>
        <end position="354"/>
    </location>
</feature>
<reference evidence="7" key="1">
    <citation type="submission" date="2021-03" db="EMBL/GenBank/DDBJ databases">
        <authorList>
            <person name="So Y."/>
        </authorList>
    </citation>
    <scope>NUCLEOTIDE SEQUENCE</scope>
    <source>
        <strain evidence="7">SG15</strain>
    </source>
</reference>
<evidence type="ECO:0000256" key="4">
    <source>
        <dbReference type="RuleBase" id="RU362026"/>
    </source>
</evidence>
<dbReference type="InterPro" id="IPR015840">
    <property type="entry name" value="DNA_MeTrfase_ParB"/>
</dbReference>
<dbReference type="InterPro" id="IPR036086">
    <property type="entry name" value="ParB/Sulfiredoxin_sf"/>
</dbReference>
<gene>
    <name evidence="7" type="ORF">J5Y10_27045</name>
</gene>
<dbReference type="InterPro" id="IPR001091">
    <property type="entry name" value="RM_Methyltransferase"/>
</dbReference>
<dbReference type="GO" id="GO:0003677">
    <property type="term" value="F:DNA binding"/>
    <property type="evidence" value="ECO:0007669"/>
    <property type="project" value="InterPro"/>
</dbReference>
<feature type="domain" description="ParB-like N-terminal" evidence="6">
    <location>
        <begin position="13"/>
        <end position="99"/>
    </location>
</feature>
<protein>
    <recommendedName>
        <fullName evidence="4">Methyltransferase</fullName>
        <ecNumber evidence="4">2.1.1.-</ecNumber>
    </recommendedName>
</protein>
<dbReference type="InterPro" id="IPR002941">
    <property type="entry name" value="DNA_methylase_N4/N6"/>
</dbReference>
<dbReference type="EMBL" id="JAGIZA010000041">
    <property type="protein sequence ID" value="MBP0496467.1"/>
    <property type="molecule type" value="Genomic_DNA"/>
</dbReference>
<evidence type="ECO:0000259" key="6">
    <source>
        <dbReference type="SMART" id="SM00470"/>
    </source>
</evidence>
<dbReference type="AlphaFoldDB" id="A0A940SAR7"/>
<evidence type="ECO:0000256" key="1">
    <source>
        <dbReference type="ARBA" id="ARBA00022603"/>
    </source>
</evidence>
<comment type="similarity">
    <text evidence="4">Belongs to the N(4)/N(6)-methyltransferase family.</text>
</comment>
<accession>A0A940SAR7</accession>
<evidence type="ECO:0000313" key="7">
    <source>
        <dbReference type="EMBL" id="MBP0496467.1"/>
    </source>
</evidence>
<evidence type="ECO:0000256" key="5">
    <source>
        <dbReference type="SAM" id="MobiDB-lite"/>
    </source>
</evidence>
<dbReference type="PRINTS" id="PR00508">
    <property type="entry name" value="S21N4MTFRASE"/>
</dbReference>
<sequence>MSHPFQPNFPPYKPLPVAELIPYARNARTHSPAQVAQIAASIREFGWTNPVLVDGERGVIAGHGRLLAARQLGMTEVPTLELSHLTPAQRRAYVLADNRLALSAGWDEDLLRVELAELGADGFDLELTGFDSDEIAGFLAEPISGLTDPDEVPSPPEVPVSALGDIWLLGHYRLVCGDCTAPGVVEAALGGVRPHLMVTDPPYGVDYDPSWRNEALEGSKTQRTGKVLNDHRADWREAWALFPGDVAYVWHGALHAGTVAESLISCGFEIRAQIIWAKERLVLGRGHYHWQHEPAWYAVRASTKGHWSGDRKQTTLWSIPSRDQDTDTAHGTQKPVESMRRPIENNSSPGQAVYEPFSGSGTTLIAAEMGGRACHAVELSPAYVDVAVLRWHAFTGQKARLEGDGATFAQVRAERTALAPKGA</sequence>
<comment type="catalytic activity">
    <reaction evidence="3">
        <text>a 2'-deoxyadenosine in DNA + S-adenosyl-L-methionine = an N(6)-methyl-2'-deoxyadenosine in DNA + S-adenosyl-L-homocysteine + H(+)</text>
        <dbReference type="Rhea" id="RHEA:15197"/>
        <dbReference type="Rhea" id="RHEA-COMP:12418"/>
        <dbReference type="Rhea" id="RHEA-COMP:12419"/>
        <dbReference type="ChEBI" id="CHEBI:15378"/>
        <dbReference type="ChEBI" id="CHEBI:57856"/>
        <dbReference type="ChEBI" id="CHEBI:59789"/>
        <dbReference type="ChEBI" id="CHEBI:90615"/>
        <dbReference type="ChEBI" id="CHEBI:90616"/>
        <dbReference type="EC" id="2.1.1.72"/>
    </reaction>
</comment>
<dbReference type="InterPro" id="IPR029063">
    <property type="entry name" value="SAM-dependent_MTases_sf"/>
</dbReference>
<keyword evidence="8" id="KW-1185">Reference proteome</keyword>
<dbReference type="CDD" id="cd16403">
    <property type="entry name" value="ParB_N_like_MT"/>
    <property type="match status" value="1"/>
</dbReference>
<organism evidence="7 8">
    <name type="scientific">Roseomonas indoligenes</name>
    <dbReference type="NCBI Taxonomy" id="2820811"/>
    <lineage>
        <taxon>Bacteria</taxon>
        <taxon>Pseudomonadati</taxon>
        <taxon>Pseudomonadota</taxon>
        <taxon>Alphaproteobacteria</taxon>
        <taxon>Acetobacterales</taxon>
        <taxon>Roseomonadaceae</taxon>
        <taxon>Roseomonas</taxon>
    </lineage>
</organism>
<dbReference type="Gene3D" id="3.40.50.150">
    <property type="entry name" value="Vaccinia Virus protein VP39"/>
    <property type="match status" value="1"/>
</dbReference>
<dbReference type="GO" id="GO:0009007">
    <property type="term" value="F:site-specific DNA-methyltransferase (adenine-specific) activity"/>
    <property type="evidence" value="ECO:0007669"/>
    <property type="project" value="UniProtKB-EC"/>
</dbReference>
<dbReference type="RefSeq" id="WP_209377256.1">
    <property type="nucleotide sequence ID" value="NZ_JAGIZA010000041.1"/>
</dbReference>
<evidence type="ECO:0000313" key="8">
    <source>
        <dbReference type="Proteomes" id="UP000677537"/>
    </source>
</evidence>
<dbReference type="Pfam" id="PF01555">
    <property type="entry name" value="N6_N4_Mtase"/>
    <property type="match status" value="1"/>
</dbReference>
<dbReference type="EC" id="2.1.1.-" evidence="4"/>
<keyword evidence="2" id="KW-0808">Transferase</keyword>
<keyword evidence="1" id="KW-0489">Methyltransferase</keyword>
<dbReference type="InterPro" id="IPR003115">
    <property type="entry name" value="ParB_N"/>
</dbReference>
<evidence type="ECO:0000256" key="2">
    <source>
        <dbReference type="ARBA" id="ARBA00022679"/>
    </source>
</evidence>